<sequence length="127" mass="13840">MEARGVSIILIELADDAYSPMTTLEVDIDAVLPSLRSSPRGLNPKGFSSPLILMKKAPYWVLFIGMEARGVSIILIELADDAYSPMTTLEVDIDAVLPSLRSSPRGLNPFLGFASPRSPLNTKKHRS</sequence>
<accession>A0ABW5PGU8</accession>
<gene>
    <name evidence="1" type="ORF">ACFSUF_16360</name>
</gene>
<evidence type="ECO:0000313" key="2">
    <source>
        <dbReference type="Proteomes" id="UP001597541"/>
    </source>
</evidence>
<dbReference type="EMBL" id="JBHUME010000009">
    <property type="protein sequence ID" value="MFD2613990.1"/>
    <property type="molecule type" value="Genomic_DNA"/>
</dbReference>
<comment type="caution">
    <text evidence="1">The sequence shown here is derived from an EMBL/GenBank/DDBJ whole genome shotgun (WGS) entry which is preliminary data.</text>
</comment>
<dbReference type="RefSeq" id="WP_377604359.1">
    <property type="nucleotide sequence ID" value="NZ_JBHUME010000009.1"/>
</dbReference>
<proteinExistence type="predicted"/>
<name>A0ABW5PGU8_9BACL</name>
<evidence type="ECO:0000313" key="1">
    <source>
        <dbReference type="EMBL" id="MFD2613990.1"/>
    </source>
</evidence>
<reference evidence="2" key="1">
    <citation type="journal article" date="2019" name="Int. J. Syst. Evol. Microbiol.">
        <title>The Global Catalogue of Microorganisms (GCM) 10K type strain sequencing project: providing services to taxonomists for standard genome sequencing and annotation.</title>
        <authorList>
            <consortium name="The Broad Institute Genomics Platform"/>
            <consortium name="The Broad Institute Genome Sequencing Center for Infectious Disease"/>
            <person name="Wu L."/>
            <person name="Ma J."/>
        </authorList>
    </citation>
    <scope>NUCLEOTIDE SEQUENCE [LARGE SCALE GENOMIC DNA]</scope>
    <source>
        <strain evidence="2">KCTC 3950</strain>
    </source>
</reference>
<keyword evidence="2" id="KW-1185">Reference proteome</keyword>
<organism evidence="1 2">
    <name type="scientific">Paenibacillus gansuensis</name>
    <dbReference type="NCBI Taxonomy" id="306542"/>
    <lineage>
        <taxon>Bacteria</taxon>
        <taxon>Bacillati</taxon>
        <taxon>Bacillota</taxon>
        <taxon>Bacilli</taxon>
        <taxon>Bacillales</taxon>
        <taxon>Paenibacillaceae</taxon>
        <taxon>Paenibacillus</taxon>
    </lineage>
</organism>
<dbReference type="Proteomes" id="UP001597541">
    <property type="component" value="Unassembled WGS sequence"/>
</dbReference>
<protein>
    <submittedName>
        <fullName evidence="1">Uncharacterized protein</fullName>
    </submittedName>
</protein>